<sequence>MAKEIKPVVAYEDSFAMLDVRVGRVVEVELETGTVKPTYRMVVDFGKYGKRVSYGRFTCHPISEVKDRLVLGVLNFSPKPMGPFISEVLVLGVQYPKAESGEATFVSPAVHAKIGSKLF</sequence>
<proteinExistence type="predicted"/>
<evidence type="ECO:0000313" key="5">
    <source>
        <dbReference type="EMBL" id="SDP77663.1"/>
    </source>
</evidence>
<dbReference type="PROSITE" id="PS50886">
    <property type="entry name" value="TRBD"/>
    <property type="match status" value="1"/>
</dbReference>
<dbReference type="Gene3D" id="2.40.50.140">
    <property type="entry name" value="Nucleic acid-binding proteins"/>
    <property type="match status" value="1"/>
</dbReference>
<name>A0A1H0VH39_9BACT</name>
<dbReference type="OrthoDB" id="9794564at2"/>
<keyword evidence="1 3" id="KW-0820">tRNA-binding</keyword>
<evidence type="ECO:0000313" key="6">
    <source>
        <dbReference type="Proteomes" id="UP000199073"/>
    </source>
</evidence>
<dbReference type="InterPro" id="IPR002547">
    <property type="entry name" value="tRNA-bd_dom"/>
</dbReference>
<dbReference type="RefSeq" id="WP_092225942.1">
    <property type="nucleotide sequence ID" value="NZ_FNJI01000050.1"/>
</dbReference>
<evidence type="ECO:0000259" key="4">
    <source>
        <dbReference type="PROSITE" id="PS50886"/>
    </source>
</evidence>
<evidence type="ECO:0000256" key="1">
    <source>
        <dbReference type="ARBA" id="ARBA00022555"/>
    </source>
</evidence>
<gene>
    <name evidence="5" type="ORF">SAMN05660330_04062</name>
</gene>
<accession>A0A1H0VH39</accession>
<dbReference type="STRING" id="91360.SAMN05660330_04062"/>
<dbReference type="AlphaFoldDB" id="A0A1H0VH39"/>
<organism evidence="5 6">
    <name type="scientific">Desulforhopalus singaporensis</name>
    <dbReference type="NCBI Taxonomy" id="91360"/>
    <lineage>
        <taxon>Bacteria</taxon>
        <taxon>Pseudomonadati</taxon>
        <taxon>Thermodesulfobacteriota</taxon>
        <taxon>Desulfobulbia</taxon>
        <taxon>Desulfobulbales</taxon>
        <taxon>Desulfocapsaceae</taxon>
        <taxon>Desulforhopalus</taxon>
    </lineage>
</organism>
<dbReference type="EMBL" id="FNJI01000050">
    <property type="protein sequence ID" value="SDP77663.1"/>
    <property type="molecule type" value="Genomic_DNA"/>
</dbReference>
<protein>
    <submittedName>
        <fullName evidence="5">tRNA-binding protein</fullName>
    </submittedName>
</protein>
<dbReference type="SUPFAM" id="SSF50249">
    <property type="entry name" value="Nucleic acid-binding proteins"/>
    <property type="match status" value="1"/>
</dbReference>
<keyword evidence="2 3" id="KW-0694">RNA-binding</keyword>
<dbReference type="GO" id="GO:0000049">
    <property type="term" value="F:tRNA binding"/>
    <property type="evidence" value="ECO:0007669"/>
    <property type="project" value="UniProtKB-UniRule"/>
</dbReference>
<keyword evidence="6" id="KW-1185">Reference proteome</keyword>
<dbReference type="InterPro" id="IPR012340">
    <property type="entry name" value="NA-bd_OB-fold"/>
</dbReference>
<evidence type="ECO:0000256" key="2">
    <source>
        <dbReference type="ARBA" id="ARBA00022884"/>
    </source>
</evidence>
<evidence type="ECO:0000256" key="3">
    <source>
        <dbReference type="PROSITE-ProRule" id="PRU00209"/>
    </source>
</evidence>
<feature type="domain" description="TRNA-binding" evidence="4">
    <location>
        <begin position="14"/>
        <end position="119"/>
    </location>
</feature>
<dbReference type="Proteomes" id="UP000199073">
    <property type="component" value="Unassembled WGS sequence"/>
</dbReference>
<reference evidence="5 6" key="1">
    <citation type="submission" date="2016-10" db="EMBL/GenBank/DDBJ databases">
        <authorList>
            <person name="de Groot N.N."/>
        </authorList>
    </citation>
    <scope>NUCLEOTIDE SEQUENCE [LARGE SCALE GENOMIC DNA]</scope>
    <source>
        <strain evidence="5 6">DSM 12130</strain>
    </source>
</reference>